<feature type="compositionally biased region" description="Polar residues" evidence="1">
    <location>
        <begin position="25"/>
        <end position="37"/>
    </location>
</feature>
<dbReference type="AlphaFoldDB" id="A0A0F9TMJ1"/>
<reference evidence="2" key="1">
    <citation type="journal article" date="2015" name="Nature">
        <title>Complex archaea that bridge the gap between prokaryotes and eukaryotes.</title>
        <authorList>
            <person name="Spang A."/>
            <person name="Saw J.H."/>
            <person name="Jorgensen S.L."/>
            <person name="Zaremba-Niedzwiedzka K."/>
            <person name="Martijn J."/>
            <person name="Lind A.E."/>
            <person name="van Eijk R."/>
            <person name="Schleper C."/>
            <person name="Guy L."/>
            <person name="Ettema T.J."/>
        </authorList>
    </citation>
    <scope>NUCLEOTIDE SEQUENCE</scope>
</reference>
<dbReference type="EMBL" id="LAZR01001123">
    <property type="protein sequence ID" value="KKN50271.1"/>
    <property type="molecule type" value="Genomic_DNA"/>
</dbReference>
<protein>
    <submittedName>
        <fullName evidence="2">Uncharacterized protein</fullName>
    </submittedName>
</protein>
<organism evidence="2">
    <name type="scientific">marine sediment metagenome</name>
    <dbReference type="NCBI Taxonomy" id="412755"/>
    <lineage>
        <taxon>unclassified sequences</taxon>
        <taxon>metagenomes</taxon>
        <taxon>ecological metagenomes</taxon>
    </lineage>
</organism>
<evidence type="ECO:0000256" key="1">
    <source>
        <dbReference type="SAM" id="MobiDB-lite"/>
    </source>
</evidence>
<evidence type="ECO:0000313" key="2">
    <source>
        <dbReference type="EMBL" id="KKN50271.1"/>
    </source>
</evidence>
<proteinExistence type="predicted"/>
<gene>
    <name evidence="2" type="ORF">LCGC14_0634230</name>
</gene>
<comment type="caution">
    <text evidence="2">The sequence shown here is derived from an EMBL/GenBank/DDBJ whole genome shotgun (WGS) entry which is preliminary data.</text>
</comment>
<sequence length="237" mass="24970">MLGENGQDAKGDPQGTGLTSGDGNGSTSPPTSYTPEQANKLVSDALAKQGREHKAVLLPITSERDTLKVSLTSKDGELADITADRDAHRTTAEDLASEDTTRFNMVKREGTLRTGEATLKTGLRQLEADKVTLTARTKVADDTLREITVMDVATGKKDASGKVLGSPEKLKEVCETIGATTEDQIQSVADTLWPDAVTTAAAQLKILPGTTSGGAQGLNGLTPEEKVRRGLAALNKR</sequence>
<accession>A0A0F9TMJ1</accession>
<feature type="region of interest" description="Disordered" evidence="1">
    <location>
        <begin position="1"/>
        <end position="42"/>
    </location>
</feature>
<name>A0A0F9TMJ1_9ZZZZ</name>